<sequence length="443" mass="49658">MSSDHTNYSTNLLSRALHRIRSTPPRVITSPPTQPRRAAVALILRVVPPHNFHLPPKPVTPPSLTQFFDLDWVKHPAARPEILFVRRQKPDNAETNENTRDAHVAFPGGRTEEGDEGSLYTAMRQTWEEIGLDLAESDYTCVGQLDDREITTSLGKRLLMILSPFVFLQLTPTETPTEPVPETSLHWVPLNSLYPERTSSGTTSHPLWSSVTVDTASRLTPRHSRILRPLMRVLVGTMQFPALVLSNPHPPTLGSLDEKFSHRPLAAEVGVLNPALHPATSLYPYVKSAESQDLKLWGLSLGMTLDLLSYMSPSPGVPLTPWDSDELMGVEGVLEEDWDEKSKYKGVKGRINAPPSLTSVFPRFSYPDVNFWIWVFGKRYRQVIRSWEESLRVGGTNDTRVNWTGAALTTFYAAVRKALVVVLILRAIGVLCGVTFGVWWMIR</sequence>
<dbReference type="Proteomes" id="UP001201163">
    <property type="component" value="Unassembled WGS sequence"/>
</dbReference>
<dbReference type="SUPFAM" id="SSF55811">
    <property type="entry name" value="Nudix"/>
    <property type="match status" value="1"/>
</dbReference>
<keyword evidence="1" id="KW-1133">Transmembrane helix</keyword>
<dbReference type="InterPro" id="IPR045121">
    <property type="entry name" value="CoAse"/>
</dbReference>
<feature type="domain" description="Nudix hydrolase" evidence="2">
    <location>
        <begin position="35"/>
        <end position="211"/>
    </location>
</feature>
<feature type="transmembrane region" description="Helical" evidence="1">
    <location>
        <begin position="418"/>
        <end position="442"/>
    </location>
</feature>
<dbReference type="PROSITE" id="PS51462">
    <property type="entry name" value="NUDIX"/>
    <property type="match status" value="1"/>
</dbReference>
<protein>
    <recommendedName>
        <fullName evidence="2">Nudix hydrolase domain-containing protein</fullName>
    </recommendedName>
</protein>
<dbReference type="InterPro" id="IPR015797">
    <property type="entry name" value="NUDIX_hydrolase-like_dom_sf"/>
</dbReference>
<evidence type="ECO:0000259" key="2">
    <source>
        <dbReference type="PROSITE" id="PS51462"/>
    </source>
</evidence>
<dbReference type="InterPro" id="IPR000086">
    <property type="entry name" value="NUDIX_hydrolase_dom"/>
</dbReference>
<evidence type="ECO:0000313" key="3">
    <source>
        <dbReference type="EMBL" id="KAH8997487.1"/>
    </source>
</evidence>
<reference evidence="3" key="1">
    <citation type="submission" date="2022-01" db="EMBL/GenBank/DDBJ databases">
        <title>Comparative genomics reveals a dynamic genome evolution in the ectomycorrhizal milk-cap (Lactarius) mushrooms.</title>
        <authorList>
            <consortium name="DOE Joint Genome Institute"/>
            <person name="Lebreton A."/>
            <person name="Tang N."/>
            <person name="Kuo A."/>
            <person name="LaButti K."/>
            <person name="Drula E."/>
            <person name="Barry K."/>
            <person name="Clum A."/>
            <person name="Lipzen A."/>
            <person name="Mousain D."/>
            <person name="Ng V."/>
            <person name="Wang R."/>
            <person name="Wang X."/>
            <person name="Dai Y."/>
            <person name="Henrissat B."/>
            <person name="Grigoriev I.V."/>
            <person name="Guerin-Laguette A."/>
            <person name="Yu F."/>
            <person name="Martin F.M."/>
        </authorList>
    </citation>
    <scope>NUCLEOTIDE SEQUENCE</scope>
    <source>
        <strain evidence="3">QP</strain>
    </source>
</reference>
<dbReference type="PANTHER" id="PTHR12992:SF44">
    <property type="entry name" value="NUDIX HYDROLASE DOMAIN-CONTAINING PROTEIN"/>
    <property type="match status" value="1"/>
</dbReference>
<keyword evidence="1" id="KW-0472">Membrane</keyword>
<dbReference type="GO" id="GO:0010945">
    <property type="term" value="F:coenzyme A diphosphatase activity"/>
    <property type="evidence" value="ECO:0007669"/>
    <property type="project" value="InterPro"/>
</dbReference>
<comment type="caution">
    <text evidence="3">The sequence shown here is derived from an EMBL/GenBank/DDBJ whole genome shotgun (WGS) entry which is preliminary data.</text>
</comment>
<evidence type="ECO:0000256" key="1">
    <source>
        <dbReference type="SAM" id="Phobius"/>
    </source>
</evidence>
<keyword evidence="1" id="KW-0812">Transmembrane</keyword>
<proteinExistence type="predicted"/>
<keyword evidence="4" id="KW-1185">Reference proteome</keyword>
<organism evidence="3 4">
    <name type="scientific">Lactarius akahatsu</name>
    <dbReference type="NCBI Taxonomy" id="416441"/>
    <lineage>
        <taxon>Eukaryota</taxon>
        <taxon>Fungi</taxon>
        <taxon>Dikarya</taxon>
        <taxon>Basidiomycota</taxon>
        <taxon>Agaricomycotina</taxon>
        <taxon>Agaricomycetes</taxon>
        <taxon>Russulales</taxon>
        <taxon>Russulaceae</taxon>
        <taxon>Lactarius</taxon>
    </lineage>
</organism>
<dbReference type="PANTHER" id="PTHR12992">
    <property type="entry name" value="NUDIX HYDROLASE"/>
    <property type="match status" value="1"/>
</dbReference>
<gene>
    <name evidence="3" type="ORF">EDB92DRAFT_1933453</name>
</gene>
<dbReference type="EMBL" id="JAKELL010000007">
    <property type="protein sequence ID" value="KAH8997487.1"/>
    <property type="molecule type" value="Genomic_DNA"/>
</dbReference>
<name>A0AAD4LP28_9AGAM</name>
<dbReference type="Gene3D" id="3.90.79.10">
    <property type="entry name" value="Nucleoside Triphosphate Pyrophosphohydrolase"/>
    <property type="match status" value="1"/>
</dbReference>
<evidence type="ECO:0000313" key="4">
    <source>
        <dbReference type="Proteomes" id="UP001201163"/>
    </source>
</evidence>
<dbReference type="Pfam" id="PF00293">
    <property type="entry name" value="NUDIX"/>
    <property type="match status" value="1"/>
</dbReference>
<accession>A0AAD4LP28</accession>
<dbReference type="AlphaFoldDB" id="A0AAD4LP28"/>